<feature type="compositionally biased region" description="Gly residues" evidence="1">
    <location>
        <begin position="297"/>
        <end position="306"/>
    </location>
</feature>
<sequence length="388" mass="36880">MDLGRPIGETVPTRGFDQGEHGAGTGLSGGYGETNASNTQAGKLAQNEQSGFNAGVGGNHASGGEFSLLFYLEPPGPLAYLRRLLLGIPSGTPIADKFTSGSSNTPDVYGSTGSHGHHHGATGTGAGTGSGAKLDNALDQYSGSGTGTGTYGTHGTHGTQGGDAVSGAYEGGGTRDALTGQSGAHTTGSGVGVGGENLSGHHGARDAALAGTAAGAGALAGKEFSSSHHQGTGTGAESTAPLDRGSGLAGVGGGLQPGIGETGSGVGPSGGSGGHYTTGDSTRSGALGAGALGAGAGAAGASGLSGSGSRSDAQSGLNSTGGPESSATRAGVASNPTAGSGGAGKYGRAEAHDGQGQPISNPKDLDTGNAHSLVFDKATGQYTHRRDL</sequence>
<feature type="compositionally biased region" description="Gly residues" evidence="1">
    <location>
        <begin position="247"/>
        <end position="276"/>
    </location>
</feature>
<proteinExistence type="predicted"/>
<evidence type="ECO:0000313" key="3">
    <source>
        <dbReference type="Proteomes" id="UP000092583"/>
    </source>
</evidence>
<feature type="region of interest" description="Disordered" evidence="1">
    <location>
        <begin position="221"/>
        <end position="282"/>
    </location>
</feature>
<gene>
    <name evidence="2" type="ORF">L486_08208</name>
</gene>
<accession>A0A1B9IFT3</accession>
<feature type="compositionally biased region" description="Polar residues" evidence="1">
    <location>
        <begin position="310"/>
        <end position="338"/>
    </location>
</feature>
<feature type="compositionally biased region" description="Gly residues" evidence="1">
    <location>
        <begin position="21"/>
        <end position="32"/>
    </location>
</feature>
<keyword evidence="3" id="KW-1185">Reference proteome</keyword>
<feature type="compositionally biased region" description="Polar residues" evidence="1">
    <location>
        <begin position="179"/>
        <end position="188"/>
    </location>
</feature>
<feature type="region of interest" description="Disordered" evidence="1">
    <location>
        <begin position="297"/>
        <end position="388"/>
    </location>
</feature>
<protein>
    <submittedName>
        <fullName evidence="2">Uncharacterized protein</fullName>
    </submittedName>
</protein>
<feature type="compositionally biased region" description="Polar residues" evidence="1">
    <location>
        <begin position="227"/>
        <end position="237"/>
    </location>
</feature>
<dbReference type="EMBL" id="KV700092">
    <property type="protein sequence ID" value="OCF54294.1"/>
    <property type="molecule type" value="Genomic_DNA"/>
</dbReference>
<feature type="region of interest" description="Disordered" evidence="1">
    <location>
        <begin position="1"/>
        <end position="38"/>
    </location>
</feature>
<dbReference type="AlphaFoldDB" id="A0A1B9IFT3"/>
<name>A0A1B9IFT3_9TREE</name>
<reference evidence="2 3" key="1">
    <citation type="submission" date="2013-07" db="EMBL/GenBank/DDBJ databases">
        <title>The Genome Sequence of Kwoniella mangroviensis CBS10435.</title>
        <authorList>
            <consortium name="The Broad Institute Genome Sequencing Platform"/>
            <person name="Cuomo C."/>
            <person name="Litvintseva A."/>
            <person name="Chen Y."/>
            <person name="Heitman J."/>
            <person name="Sun S."/>
            <person name="Springer D."/>
            <person name="Dromer F."/>
            <person name="Young S.K."/>
            <person name="Zeng Q."/>
            <person name="Gargeya S."/>
            <person name="Fitzgerald M."/>
            <person name="Abouelleil A."/>
            <person name="Alvarado L."/>
            <person name="Berlin A.M."/>
            <person name="Chapman S.B."/>
            <person name="Dewar J."/>
            <person name="Goldberg J."/>
            <person name="Griggs A."/>
            <person name="Gujja S."/>
            <person name="Hansen M."/>
            <person name="Howarth C."/>
            <person name="Imamovic A."/>
            <person name="Larimer J."/>
            <person name="McCowan C."/>
            <person name="Murphy C."/>
            <person name="Pearson M."/>
            <person name="Priest M."/>
            <person name="Roberts A."/>
            <person name="Saif S."/>
            <person name="Shea T."/>
            <person name="Sykes S."/>
            <person name="Wortman J."/>
            <person name="Nusbaum C."/>
            <person name="Birren B."/>
        </authorList>
    </citation>
    <scope>NUCLEOTIDE SEQUENCE [LARGE SCALE GENOMIC DNA]</scope>
    <source>
        <strain evidence="2 3">CBS 10435</strain>
    </source>
</reference>
<dbReference type="STRING" id="1331196.A0A1B9IFT3"/>
<reference evidence="3" key="2">
    <citation type="submission" date="2013-12" db="EMBL/GenBank/DDBJ databases">
        <title>Evolution of pathogenesis and genome organization in the Tremellales.</title>
        <authorList>
            <person name="Cuomo C."/>
            <person name="Litvintseva A."/>
            <person name="Heitman J."/>
            <person name="Chen Y."/>
            <person name="Sun S."/>
            <person name="Springer D."/>
            <person name="Dromer F."/>
            <person name="Young S."/>
            <person name="Zeng Q."/>
            <person name="Chapman S."/>
            <person name="Gujja S."/>
            <person name="Saif S."/>
            <person name="Birren B."/>
        </authorList>
    </citation>
    <scope>NUCLEOTIDE SEQUENCE [LARGE SCALE GENOMIC DNA]</scope>
    <source>
        <strain evidence="3">CBS 10435</strain>
    </source>
</reference>
<dbReference type="OrthoDB" id="2564890at2759"/>
<evidence type="ECO:0000313" key="2">
    <source>
        <dbReference type="EMBL" id="OCF54294.1"/>
    </source>
</evidence>
<organism evidence="2 3">
    <name type="scientific">Kwoniella mangroviensis CBS 10435</name>
    <dbReference type="NCBI Taxonomy" id="1331196"/>
    <lineage>
        <taxon>Eukaryota</taxon>
        <taxon>Fungi</taxon>
        <taxon>Dikarya</taxon>
        <taxon>Basidiomycota</taxon>
        <taxon>Agaricomycotina</taxon>
        <taxon>Tremellomycetes</taxon>
        <taxon>Tremellales</taxon>
        <taxon>Cryptococcaceae</taxon>
        <taxon>Kwoniella</taxon>
    </lineage>
</organism>
<dbReference type="Proteomes" id="UP000092583">
    <property type="component" value="Unassembled WGS sequence"/>
</dbReference>
<evidence type="ECO:0000256" key="1">
    <source>
        <dbReference type="SAM" id="MobiDB-lite"/>
    </source>
</evidence>
<feature type="region of interest" description="Disordered" evidence="1">
    <location>
        <begin position="96"/>
        <end position="204"/>
    </location>
</feature>